<sequence length="86" mass="9574">MMVLRSLKWARYSLPGNFWDMTVAMQAGWRTAVSATPSLGQEGAAVLARLRCASWVSQIKSISCMVSTASEHTTERDPKARQFESH</sequence>
<reference evidence="1" key="2">
    <citation type="submission" date="2025-08" db="UniProtKB">
        <authorList>
            <consortium name="Ensembl"/>
        </authorList>
    </citation>
    <scope>IDENTIFICATION</scope>
</reference>
<evidence type="ECO:0000313" key="1">
    <source>
        <dbReference type="Ensembl" id="ENSCHIP00010033919.1"/>
    </source>
</evidence>
<dbReference type="AlphaFoldDB" id="A0A8C2RTP1"/>
<dbReference type="Ensembl" id="ENSCHIT00010047755.1">
    <property type="protein sequence ID" value="ENSCHIP00010033919.1"/>
    <property type="gene ID" value="ENSCHIG00010025307.1"/>
</dbReference>
<reference evidence="1" key="1">
    <citation type="submission" date="2019-03" db="EMBL/GenBank/DDBJ databases">
        <title>Genome sequencing and reference-guided assembly of Black Bengal Goat (Capra hircus).</title>
        <authorList>
            <person name="Siddiki A.Z."/>
            <person name="Baten A."/>
            <person name="Billah M."/>
            <person name="Alam M.A.U."/>
            <person name="Shawrob K.S.M."/>
            <person name="Saha S."/>
            <person name="Chowdhury M."/>
            <person name="Rahman A.H."/>
            <person name="Stear M."/>
            <person name="Miah G."/>
            <person name="Das G.B."/>
            <person name="Hossain M.M."/>
            <person name="Kumkum M."/>
            <person name="Islam M.S."/>
            <person name="Mollah A.M."/>
            <person name="Ahsan A."/>
            <person name="Tusar F."/>
            <person name="Khan M.K.I."/>
        </authorList>
    </citation>
    <scope>NUCLEOTIDE SEQUENCE [LARGE SCALE GENOMIC DNA]</scope>
</reference>
<proteinExistence type="predicted"/>
<protein>
    <submittedName>
        <fullName evidence="1">Uncharacterized protein</fullName>
    </submittedName>
</protein>
<name>A0A8C2RTP1_CAPHI</name>
<organism evidence="1">
    <name type="scientific">Capra hircus</name>
    <name type="common">Goat</name>
    <dbReference type="NCBI Taxonomy" id="9925"/>
    <lineage>
        <taxon>Eukaryota</taxon>
        <taxon>Metazoa</taxon>
        <taxon>Chordata</taxon>
        <taxon>Craniata</taxon>
        <taxon>Vertebrata</taxon>
        <taxon>Euteleostomi</taxon>
        <taxon>Mammalia</taxon>
        <taxon>Eutheria</taxon>
        <taxon>Laurasiatheria</taxon>
        <taxon>Artiodactyla</taxon>
        <taxon>Ruminantia</taxon>
        <taxon>Pecora</taxon>
        <taxon>Bovidae</taxon>
        <taxon>Caprinae</taxon>
        <taxon>Capra</taxon>
    </lineage>
</organism>
<accession>A0A8C2RTP1</accession>